<evidence type="ECO:0008006" key="4">
    <source>
        <dbReference type="Google" id="ProtNLM"/>
    </source>
</evidence>
<comment type="caution">
    <text evidence="2">The sequence shown here is derived from an EMBL/GenBank/DDBJ whole genome shotgun (WGS) entry which is preliminary data.</text>
</comment>
<protein>
    <recommendedName>
        <fullName evidence="4">Extracellular membrane protein CFEM domain-containing protein</fullName>
    </recommendedName>
</protein>
<keyword evidence="3" id="KW-1185">Reference proteome</keyword>
<proteinExistence type="predicted"/>
<name>A0AAV9WLF4_9PEZI</name>
<dbReference type="EMBL" id="JAVHJL010000003">
    <property type="protein sequence ID" value="KAK6507673.1"/>
    <property type="molecule type" value="Genomic_DNA"/>
</dbReference>
<feature type="chain" id="PRO_5044001600" description="Extracellular membrane protein CFEM domain-containing protein" evidence="1">
    <location>
        <begin position="22"/>
        <end position="185"/>
    </location>
</feature>
<dbReference type="Proteomes" id="UP001370758">
    <property type="component" value="Unassembled WGS sequence"/>
</dbReference>
<feature type="signal peptide" evidence="1">
    <location>
        <begin position="1"/>
        <end position="21"/>
    </location>
</feature>
<evidence type="ECO:0000313" key="3">
    <source>
        <dbReference type="Proteomes" id="UP001370758"/>
    </source>
</evidence>
<evidence type="ECO:0000313" key="2">
    <source>
        <dbReference type="EMBL" id="KAK6507673.1"/>
    </source>
</evidence>
<dbReference type="AlphaFoldDB" id="A0AAV9WLF4"/>
<evidence type="ECO:0000256" key="1">
    <source>
        <dbReference type="SAM" id="SignalP"/>
    </source>
</evidence>
<gene>
    <name evidence="2" type="ORF">TWF481_006096</name>
</gene>
<sequence length="185" mass="19894">MTFQLRSHHLILYFLLTGAMAFNLMPRHGDTQGTGHGHSMSHGGFNFTASGIAWPTCPRQCCNAFFDYFPEPVNHPLCVSPAFYANVTECVAKNCTEYEQGAFAVVAEIECPEDPDYAAEDVRQALKDVGGDPQVCMGVNNQTISCQNGTAGVTSLATGLRLPGFGIDWMGTALLIGGLLMLVVV</sequence>
<reference evidence="2 3" key="1">
    <citation type="submission" date="2023-08" db="EMBL/GenBank/DDBJ databases">
        <authorList>
            <person name="Palmer J.M."/>
        </authorList>
    </citation>
    <scope>NUCLEOTIDE SEQUENCE [LARGE SCALE GENOMIC DNA]</scope>
    <source>
        <strain evidence="2 3">TWF481</strain>
    </source>
</reference>
<keyword evidence="1" id="KW-0732">Signal</keyword>
<accession>A0AAV9WLF4</accession>
<organism evidence="2 3">
    <name type="scientific">Arthrobotrys musiformis</name>
    <dbReference type="NCBI Taxonomy" id="47236"/>
    <lineage>
        <taxon>Eukaryota</taxon>
        <taxon>Fungi</taxon>
        <taxon>Dikarya</taxon>
        <taxon>Ascomycota</taxon>
        <taxon>Pezizomycotina</taxon>
        <taxon>Orbiliomycetes</taxon>
        <taxon>Orbiliales</taxon>
        <taxon>Orbiliaceae</taxon>
        <taxon>Arthrobotrys</taxon>
    </lineage>
</organism>